<organism evidence="3 4">
    <name type="scientific">Klebsiella pneumoniae</name>
    <dbReference type="NCBI Taxonomy" id="573"/>
    <lineage>
        <taxon>Bacteria</taxon>
        <taxon>Pseudomonadati</taxon>
        <taxon>Pseudomonadota</taxon>
        <taxon>Gammaproteobacteria</taxon>
        <taxon>Enterobacterales</taxon>
        <taxon>Enterobacteriaceae</taxon>
        <taxon>Klebsiella/Raoultella group</taxon>
        <taxon>Klebsiella</taxon>
        <taxon>Klebsiella pneumoniae complex</taxon>
    </lineage>
</organism>
<evidence type="ECO:0000256" key="1">
    <source>
        <dbReference type="ARBA" id="ARBA00022692"/>
    </source>
</evidence>
<name>A0A2X3EMB5_KLEPN</name>
<dbReference type="InterPro" id="IPR027463">
    <property type="entry name" value="AcrB_DN_DC_subdom"/>
</dbReference>
<accession>A0A2X3EMB5</accession>
<dbReference type="AlphaFoldDB" id="A0A2X3EMB5"/>
<dbReference type="PANTHER" id="PTHR32063">
    <property type="match status" value="1"/>
</dbReference>
<keyword evidence="2" id="KW-0472">Membrane</keyword>
<dbReference type="Pfam" id="PF00873">
    <property type="entry name" value="ACR_tran"/>
    <property type="match status" value="1"/>
</dbReference>
<evidence type="ECO:0000313" key="4">
    <source>
        <dbReference type="Proteomes" id="UP000251088"/>
    </source>
</evidence>
<dbReference type="EMBL" id="UAWN01000013">
    <property type="protein sequence ID" value="SQC38566.1"/>
    <property type="molecule type" value="Genomic_DNA"/>
</dbReference>
<reference evidence="3 4" key="1">
    <citation type="submission" date="2018-06" db="EMBL/GenBank/DDBJ databases">
        <authorList>
            <consortium name="Pathogen Informatics"/>
            <person name="Doyle S."/>
        </authorList>
    </citation>
    <scope>NUCLEOTIDE SEQUENCE [LARGE SCALE GENOMIC DNA]</scope>
    <source>
        <strain evidence="3 4">NCTC9128</strain>
    </source>
</reference>
<dbReference type="SUPFAM" id="SSF82714">
    <property type="entry name" value="Multidrug efflux transporter AcrB TolC docking domain, DN and DC subdomains"/>
    <property type="match status" value="1"/>
</dbReference>
<dbReference type="InterPro" id="IPR001036">
    <property type="entry name" value="Acrflvin-R"/>
</dbReference>
<keyword evidence="1" id="KW-0812">Transmembrane</keyword>
<dbReference type="Gene3D" id="3.30.2090.10">
    <property type="entry name" value="Multidrug efflux transporter AcrB TolC docking domain, DN and DC subdomains"/>
    <property type="match status" value="1"/>
</dbReference>
<gene>
    <name evidence="3" type="ORF">NCTC9128_04705</name>
</gene>
<dbReference type="GO" id="GO:0005886">
    <property type="term" value="C:plasma membrane"/>
    <property type="evidence" value="ECO:0007669"/>
    <property type="project" value="TreeGrafter"/>
</dbReference>
<dbReference type="Gene3D" id="3.30.70.1440">
    <property type="entry name" value="Multidrug efflux transporter AcrB pore domain"/>
    <property type="match status" value="1"/>
</dbReference>
<evidence type="ECO:0000256" key="2">
    <source>
        <dbReference type="ARBA" id="ARBA00022989"/>
    </source>
</evidence>
<sequence>MRNDWQNRSKVIRPQYSPALGRELGVDKQDIDNALEMNFSGSRAGLYREGADLLPVIVRPPEAERQDANHLNNVLVWSQSRQQYIPLSNVINGFALEWEDPLILRRDRTRVLTVQTDPSPLSGQTSGDILARVKRALTHCRCPTATVSNGAAMPRTPVRRSRDCLQPCRLAIW</sequence>
<dbReference type="GO" id="GO:0042910">
    <property type="term" value="F:xenobiotic transmembrane transporter activity"/>
    <property type="evidence" value="ECO:0007669"/>
    <property type="project" value="TreeGrafter"/>
</dbReference>
<dbReference type="PANTHER" id="PTHR32063:SF18">
    <property type="entry name" value="CATION EFFLUX SYSTEM PROTEIN"/>
    <property type="match status" value="1"/>
</dbReference>
<evidence type="ECO:0000313" key="3">
    <source>
        <dbReference type="EMBL" id="SQC38566.1"/>
    </source>
</evidence>
<proteinExistence type="predicted"/>
<dbReference type="Proteomes" id="UP000251088">
    <property type="component" value="Unassembled WGS sequence"/>
</dbReference>
<protein>
    <submittedName>
        <fullName evidence="3">Cobalt-zinc-cadmium resistance protein CzcA</fullName>
    </submittedName>
</protein>
<keyword evidence="2" id="KW-1133">Transmembrane helix</keyword>